<protein>
    <submittedName>
        <fullName evidence="2">SET domain-containing protein</fullName>
    </submittedName>
</protein>
<proteinExistence type="predicted"/>
<name>A0A132B952_MOLSC</name>
<evidence type="ECO:0000313" key="2">
    <source>
        <dbReference type="EMBL" id="KUJ08901.1"/>
    </source>
</evidence>
<accession>A0A132B952</accession>
<dbReference type="InterPro" id="IPR053185">
    <property type="entry name" value="SET_domain_protein"/>
</dbReference>
<dbReference type="OrthoDB" id="265717at2759"/>
<dbReference type="RefSeq" id="XP_018063256.1">
    <property type="nucleotide sequence ID" value="XM_018220746.1"/>
</dbReference>
<dbReference type="Pfam" id="PF00856">
    <property type="entry name" value="SET"/>
    <property type="match status" value="1"/>
</dbReference>
<dbReference type="InterPro" id="IPR001214">
    <property type="entry name" value="SET_dom"/>
</dbReference>
<dbReference type="AlphaFoldDB" id="A0A132B952"/>
<evidence type="ECO:0000313" key="3">
    <source>
        <dbReference type="Proteomes" id="UP000070700"/>
    </source>
</evidence>
<dbReference type="InParanoid" id="A0A132B952"/>
<dbReference type="SUPFAM" id="SSF82199">
    <property type="entry name" value="SET domain"/>
    <property type="match status" value="1"/>
</dbReference>
<sequence length="352" mass="38836">MTKLIPIRIVMDFPSQFSSSASIQATNLSSTSRKLFLPSIKNLISIQSQSFSITWTRPSALPEYSQITTSSRNATPNQNIIAIDTSVEGCHDEFQPKNALRASLAIPYKDESTVAIEHMHKVANHPTVLHNIPRPVTPDPTPAHMTPAPIRYPETLGTLVKIGESEGKGLGVFAAKDLLPGTILLCELPLLEMSKIDEDEVVEATVNLLSPEKKKIFMSFSAYTENKTDERALMGRIMDCNCFSIGGDTAIGIFETSSRINHSCVPNSSYGWRDSIGRLVVYNLFKLLEGEELTIDYGHKTRSLRANYGFECDCGGCTDRSLRMTPRYDVGSGTAYCVDHDYRNGNGVFNAN</sequence>
<dbReference type="Proteomes" id="UP000070700">
    <property type="component" value="Unassembled WGS sequence"/>
</dbReference>
<evidence type="ECO:0000259" key="1">
    <source>
        <dbReference type="PROSITE" id="PS50280"/>
    </source>
</evidence>
<dbReference type="CDD" id="cd20071">
    <property type="entry name" value="SET_SMYD"/>
    <property type="match status" value="1"/>
</dbReference>
<dbReference type="SMART" id="SM00317">
    <property type="entry name" value="SET"/>
    <property type="match status" value="1"/>
</dbReference>
<dbReference type="EMBL" id="KQ947434">
    <property type="protein sequence ID" value="KUJ08901.1"/>
    <property type="molecule type" value="Genomic_DNA"/>
</dbReference>
<feature type="domain" description="SET" evidence="1">
    <location>
        <begin position="158"/>
        <end position="298"/>
    </location>
</feature>
<dbReference type="GeneID" id="28830472"/>
<organism evidence="2 3">
    <name type="scientific">Mollisia scopiformis</name>
    <name type="common">Conifer needle endophyte fungus</name>
    <name type="synonym">Phialocephala scopiformis</name>
    <dbReference type="NCBI Taxonomy" id="149040"/>
    <lineage>
        <taxon>Eukaryota</taxon>
        <taxon>Fungi</taxon>
        <taxon>Dikarya</taxon>
        <taxon>Ascomycota</taxon>
        <taxon>Pezizomycotina</taxon>
        <taxon>Leotiomycetes</taxon>
        <taxon>Helotiales</taxon>
        <taxon>Mollisiaceae</taxon>
        <taxon>Mollisia</taxon>
    </lineage>
</organism>
<reference evidence="2 3" key="1">
    <citation type="submission" date="2015-10" db="EMBL/GenBank/DDBJ databases">
        <title>Full genome of DAOMC 229536 Phialocephala scopiformis, a fungal endophyte of spruce producing the potent anti-insectan compound rugulosin.</title>
        <authorList>
            <consortium name="DOE Joint Genome Institute"/>
            <person name="Walker A.K."/>
            <person name="Frasz S.L."/>
            <person name="Seifert K.A."/>
            <person name="Miller J.D."/>
            <person name="Mondo S.J."/>
            <person name="Labutti K."/>
            <person name="Lipzen A."/>
            <person name="Dockter R."/>
            <person name="Kennedy M."/>
            <person name="Grigoriev I.V."/>
            <person name="Spatafora J.W."/>
        </authorList>
    </citation>
    <scope>NUCLEOTIDE SEQUENCE [LARGE SCALE GENOMIC DNA]</scope>
    <source>
        <strain evidence="2 3">CBS 120377</strain>
    </source>
</reference>
<dbReference type="PANTHER" id="PTHR47332">
    <property type="entry name" value="SET DOMAIN-CONTAINING PROTEIN 5"/>
    <property type="match status" value="1"/>
</dbReference>
<dbReference type="Gene3D" id="2.170.270.10">
    <property type="entry name" value="SET domain"/>
    <property type="match status" value="1"/>
</dbReference>
<gene>
    <name evidence="2" type="ORF">LY89DRAFT_741728</name>
</gene>
<dbReference type="InterPro" id="IPR046341">
    <property type="entry name" value="SET_dom_sf"/>
</dbReference>
<keyword evidence="3" id="KW-1185">Reference proteome</keyword>
<dbReference type="PANTHER" id="PTHR47332:SF4">
    <property type="entry name" value="SET DOMAIN-CONTAINING PROTEIN 5"/>
    <property type="match status" value="1"/>
</dbReference>
<dbReference type="PROSITE" id="PS50280">
    <property type="entry name" value="SET"/>
    <property type="match status" value="1"/>
</dbReference>
<dbReference type="KEGG" id="psco:LY89DRAFT_741728"/>